<feature type="domain" description="HTH cro/C1-type" evidence="1">
    <location>
        <begin position="17"/>
        <end position="72"/>
    </location>
</feature>
<dbReference type="SMART" id="SM00530">
    <property type="entry name" value="HTH_XRE"/>
    <property type="match status" value="1"/>
</dbReference>
<dbReference type="Gene3D" id="1.10.260.40">
    <property type="entry name" value="lambda repressor-like DNA-binding domains"/>
    <property type="match status" value="1"/>
</dbReference>
<dbReference type="Proteomes" id="UP000199542">
    <property type="component" value="Unassembled WGS sequence"/>
</dbReference>
<dbReference type="PROSITE" id="PS50943">
    <property type="entry name" value="HTH_CROC1"/>
    <property type="match status" value="1"/>
</dbReference>
<evidence type="ECO:0000313" key="2">
    <source>
        <dbReference type="EMBL" id="SCW61128.1"/>
    </source>
</evidence>
<dbReference type="EMBL" id="FMTM01000004">
    <property type="protein sequence ID" value="SCW61128.1"/>
    <property type="molecule type" value="Genomic_DNA"/>
</dbReference>
<organism evidence="2 3">
    <name type="scientific">Rhizobium mongolense subsp. loessense</name>
    <dbReference type="NCBI Taxonomy" id="158890"/>
    <lineage>
        <taxon>Bacteria</taxon>
        <taxon>Pseudomonadati</taxon>
        <taxon>Pseudomonadota</taxon>
        <taxon>Alphaproteobacteria</taxon>
        <taxon>Hyphomicrobiales</taxon>
        <taxon>Rhizobiaceae</taxon>
        <taxon>Rhizobium/Agrobacterium group</taxon>
        <taxon>Rhizobium</taxon>
    </lineage>
</organism>
<evidence type="ECO:0000313" key="3">
    <source>
        <dbReference type="Proteomes" id="UP000199542"/>
    </source>
</evidence>
<evidence type="ECO:0000259" key="1">
    <source>
        <dbReference type="PROSITE" id="PS50943"/>
    </source>
</evidence>
<accession>A0A1G4RWK0</accession>
<protein>
    <submittedName>
        <fullName evidence="2">Helix-turn-helix</fullName>
    </submittedName>
</protein>
<dbReference type="InterPro" id="IPR010982">
    <property type="entry name" value="Lambda_DNA-bd_dom_sf"/>
</dbReference>
<dbReference type="AlphaFoldDB" id="A0A1G4RWK0"/>
<dbReference type="InterPro" id="IPR001387">
    <property type="entry name" value="Cro/C1-type_HTH"/>
</dbReference>
<dbReference type="CDD" id="cd00093">
    <property type="entry name" value="HTH_XRE"/>
    <property type="match status" value="1"/>
</dbReference>
<dbReference type="Pfam" id="PF01381">
    <property type="entry name" value="HTH_3"/>
    <property type="match status" value="1"/>
</dbReference>
<proteinExistence type="predicted"/>
<dbReference type="RefSeq" id="WP_407691792.1">
    <property type="nucleotide sequence ID" value="NZ_FMTM01000004.1"/>
</dbReference>
<gene>
    <name evidence="2" type="ORF">SAMN02927900_03093</name>
</gene>
<sequence length="78" mass="8978">MAKTLGTERHRALIALLIEKREASGLTQTELADKLGEYQSFVARLESGQRRVDVIEFLELSRILDFDPYDALRRLSQE</sequence>
<dbReference type="SUPFAM" id="SSF47413">
    <property type="entry name" value="lambda repressor-like DNA-binding domains"/>
    <property type="match status" value="1"/>
</dbReference>
<name>A0A1G4RWK0_9HYPH</name>
<reference evidence="2 3" key="1">
    <citation type="submission" date="2016-10" db="EMBL/GenBank/DDBJ databases">
        <authorList>
            <person name="de Groot N.N."/>
        </authorList>
    </citation>
    <scope>NUCLEOTIDE SEQUENCE [LARGE SCALE GENOMIC DNA]</scope>
    <source>
        <strain evidence="2 3">CGMCC 1.3401</strain>
    </source>
</reference>
<dbReference type="GO" id="GO:0003677">
    <property type="term" value="F:DNA binding"/>
    <property type="evidence" value="ECO:0007669"/>
    <property type="project" value="InterPro"/>
</dbReference>